<dbReference type="OrthoDB" id="9974619at2"/>
<evidence type="ECO:0000313" key="2">
    <source>
        <dbReference type="EMBL" id="SNT68125.1"/>
    </source>
</evidence>
<dbReference type="AlphaFoldDB" id="A0A239PKM0"/>
<name>A0A239PKM0_9PROT</name>
<protein>
    <submittedName>
        <fullName evidence="2">Uncharacterized protein</fullName>
    </submittedName>
</protein>
<feature type="transmembrane region" description="Helical" evidence="1">
    <location>
        <begin position="6"/>
        <end position="28"/>
    </location>
</feature>
<keyword evidence="1" id="KW-1133">Transmembrane helix</keyword>
<feature type="transmembrane region" description="Helical" evidence="1">
    <location>
        <begin position="40"/>
        <end position="59"/>
    </location>
</feature>
<evidence type="ECO:0000256" key="1">
    <source>
        <dbReference type="SAM" id="Phobius"/>
    </source>
</evidence>
<reference evidence="2 3" key="1">
    <citation type="submission" date="2017-07" db="EMBL/GenBank/DDBJ databases">
        <authorList>
            <person name="Sun Z.S."/>
            <person name="Albrecht U."/>
            <person name="Echele G."/>
            <person name="Lee C.C."/>
        </authorList>
    </citation>
    <scope>NUCLEOTIDE SEQUENCE [LARGE SCALE GENOMIC DNA]</scope>
    <source>
        <strain evidence="2 3">CGMCC 1.12710</strain>
    </source>
</reference>
<proteinExistence type="predicted"/>
<organism evidence="2 3">
    <name type="scientific">Amphiplicatus metriothermophilus</name>
    <dbReference type="NCBI Taxonomy" id="1519374"/>
    <lineage>
        <taxon>Bacteria</taxon>
        <taxon>Pseudomonadati</taxon>
        <taxon>Pseudomonadota</taxon>
        <taxon>Alphaproteobacteria</taxon>
        <taxon>Parvularculales</taxon>
        <taxon>Parvularculaceae</taxon>
        <taxon>Amphiplicatus</taxon>
    </lineage>
</organism>
<keyword evidence="1" id="KW-0812">Transmembrane</keyword>
<keyword evidence="3" id="KW-1185">Reference proteome</keyword>
<accession>A0A239PKM0</accession>
<sequence>MGAGFDPGAAFVAAIVATAGLWWFRLLLKKEVGRLPAATRYGVYALIWLAYFVLTFIIARQVGGTGG</sequence>
<gene>
    <name evidence="2" type="ORF">SAMN06297382_0621</name>
</gene>
<dbReference type="EMBL" id="FZQA01000001">
    <property type="protein sequence ID" value="SNT68125.1"/>
    <property type="molecule type" value="Genomic_DNA"/>
</dbReference>
<dbReference type="Proteomes" id="UP000198346">
    <property type="component" value="Unassembled WGS sequence"/>
</dbReference>
<keyword evidence="1" id="KW-0472">Membrane</keyword>
<evidence type="ECO:0000313" key="3">
    <source>
        <dbReference type="Proteomes" id="UP000198346"/>
    </source>
</evidence>
<dbReference type="RefSeq" id="WP_089411101.1">
    <property type="nucleotide sequence ID" value="NZ_FZQA01000001.1"/>
</dbReference>